<keyword evidence="5" id="KW-0963">Cytoplasm</keyword>
<dbReference type="PIRSF" id="PIRSF000521">
    <property type="entry name" value="Transaminase_4ab_Lys_Orn"/>
    <property type="match status" value="1"/>
</dbReference>
<comment type="miscellaneous">
    <text evidence="5">May also have succinyldiaminopimelate aminotransferase activity, thus carrying out the corresponding step in lysine biosynthesis.</text>
</comment>
<dbReference type="EMBL" id="AP017928">
    <property type="protein sequence ID" value="BBA36246.1"/>
    <property type="molecule type" value="Genomic_DNA"/>
</dbReference>
<dbReference type="GO" id="GO:0006526">
    <property type="term" value="P:L-arginine biosynthetic process"/>
    <property type="evidence" value="ECO:0007669"/>
    <property type="project" value="UniProtKB-UniRule"/>
</dbReference>
<dbReference type="GO" id="GO:0005737">
    <property type="term" value="C:cytoplasm"/>
    <property type="evidence" value="ECO:0007669"/>
    <property type="project" value="UniProtKB-SubCell"/>
</dbReference>
<dbReference type="Proteomes" id="UP000266313">
    <property type="component" value="Chromosome"/>
</dbReference>
<dbReference type="InterPro" id="IPR015421">
    <property type="entry name" value="PyrdxlP-dep_Trfase_major"/>
</dbReference>
<dbReference type="KEGG" id="mmai:sS8_4316"/>
<dbReference type="InterPro" id="IPR005814">
    <property type="entry name" value="Aminotrans_3"/>
</dbReference>
<sequence>MTSQVMPTYARLPITFDRGEGAWLWDTEGKRYLDAISGVAVCSLGHAHPAISRAICEQAGKLLHTSNIYRVQLQEKLAGELCRLSGLDNAFFCNSGAEANEAALKIARRYGHHRGVERPAVVVMEGSFHGRTLATLSATGNPKVQDGFEPLVEGFIRVPYGSVAAVEAVNDSNVVAVLVEPVQGEGGVRVPTDDYLSGLRRVCDQRGWLLMLDEVQTGIGRTGKWFAFQHYGIMPDVMTLAKALGNGVPIGACLARGIAADMLTAGKHASTFGGNPLACSAALAVLKTIAENGLVQRAGELGERLLSGIRDKLAGNPRVVDIRGKGLMIGIELDTPCTDMVAQALNRGLLINVTADRTIRLLPPFVLNEDDENVLIEGISALVADYTAQRAGESV</sequence>
<protein>
    <recommendedName>
        <fullName evidence="5">Acetylornithine aminotransferase</fullName>
        <shortName evidence="5">ACOAT</shortName>
        <ecNumber evidence="5">2.6.1.11</ecNumber>
    </recommendedName>
</protein>
<dbReference type="NCBIfam" id="NF002874">
    <property type="entry name" value="PRK03244.1"/>
    <property type="match status" value="1"/>
</dbReference>
<dbReference type="EC" id="2.6.1.11" evidence="5"/>
<comment type="cofactor">
    <cofactor evidence="5">
        <name>pyridoxal 5'-phosphate</name>
        <dbReference type="ChEBI" id="CHEBI:597326"/>
    </cofactor>
    <text evidence="5">Binds 1 pyridoxal phosphate per subunit.</text>
</comment>
<evidence type="ECO:0000256" key="3">
    <source>
        <dbReference type="ARBA" id="ARBA00022679"/>
    </source>
</evidence>
<dbReference type="InterPro" id="IPR050103">
    <property type="entry name" value="Class-III_PLP-dep_AT"/>
</dbReference>
<keyword evidence="4 5" id="KW-0663">Pyridoxal phosphate</keyword>
<name>A0A250KXJ8_9GAMM</name>
<feature type="binding site" evidence="5">
    <location>
        <position position="128"/>
    </location>
    <ligand>
        <name>pyridoxal 5'-phosphate</name>
        <dbReference type="ChEBI" id="CHEBI:597326"/>
    </ligand>
</feature>
<feature type="binding site" evidence="5">
    <location>
        <position position="270"/>
    </location>
    <ligand>
        <name>N(2)-acetyl-L-ornithine</name>
        <dbReference type="ChEBI" id="CHEBI:57805"/>
    </ligand>
</feature>
<dbReference type="Gene3D" id="3.40.640.10">
    <property type="entry name" value="Type I PLP-dependent aspartate aminotransferase-like (Major domain)"/>
    <property type="match status" value="1"/>
</dbReference>
<feature type="binding site" evidence="5">
    <location>
        <position position="131"/>
    </location>
    <ligand>
        <name>N(2)-acetyl-L-ornithine</name>
        <dbReference type="ChEBI" id="CHEBI:57805"/>
    </ligand>
</feature>
<dbReference type="GO" id="GO:0042802">
    <property type="term" value="F:identical protein binding"/>
    <property type="evidence" value="ECO:0007669"/>
    <property type="project" value="TreeGrafter"/>
</dbReference>
<keyword evidence="2 5" id="KW-0028">Amino-acid biosynthesis</keyword>
<dbReference type="Pfam" id="PF00202">
    <property type="entry name" value="Aminotran_3"/>
    <property type="match status" value="1"/>
</dbReference>
<dbReference type="CDD" id="cd00610">
    <property type="entry name" value="OAT_like"/>
    <property type="match status" value="1"/>
</dbReference>
<dbReference type="SUPFAM" id="SSF53383">
    <property type="entry name" value="PLP-dependent transferases"/>
    <property type="match status" value="1"/>
</dbReference>
<dbReference type="FunFam" id="3.40.640.10:FF:000004">
    <property type="entry name" value="Acetylornithine aminotransferase"/>
    <property type="match status" value="1"/>
</dbReference>
<comment type="similarity">
    <text evidence="5">Belongs to the class-III pyridoxal-phosphate-dependent aminotransferase family. ArgD subfamily.</text>
</comment>
<evidence type="ECO:0000256" key="1">
    <source>
        <dbReference type="ARBA" id="ARBA00022576"/>
    </source>
</evidence>
<dbReference type="NCBIfam" id="TIGR00707">
    <property type="entry name" value="argD"/>
    <property type="match status" value="1"/>
</dbReference>
<dbReference type="GO" id="GO:0030170">
    <property type="term" value="F:pyridoxal phosphate binding"/>
    <property type="evidence" value="ECO:0007669"/>
    <property type="project" value="InterPro"/>
</dbReference>
<dbReference type="RefSeq" id="WP_119631453.1">
    <property type="nucleotide sequence ID" value="NZ_AP017928.1"/>
</dbReference>
<comment type="pathway">
    <text evidence="5">Amino-acid biosynthesis; L-arginine biosynthesis; N(2)-acetyl-L-ornithine from L-glutamate: step 4/4.</text>
</comment>
<comment type="catalytic activity">
    <reaction evidence="5">
        <text>N(2)-acetyl-L-ornithine + 2-oxoglutarate = N-acetyl-L-glutamate 5-semialdehyde + L-glutamate</text>
        <dbReference type="Rhea" id="RHEA:18049"/>
        <dbReference type="ChEBI" id="CHEBI:16810"/>
        <dbReference type="ChEBI" id="CHEBI:29123"/>
        <dbReference type="ChEBI" id="CHEBI:29985"/>
        <dbReference type="ChEBI" id="CHEBI:57805"/>
        <dbReference type="EC" id="2.6.1.11"/>
    </reaction>
</comment>
<dbReference type="PROSITE" id="PS00600">
    <property type="entry name" value="AA_TRANSFER_CLASS_3"/>
    <property type="match status" value="1"/>
</dbReference>
<keyword evidence="3 5" id="KW-0808">Transferase</keyword>
<dbReference type="Gene3D" id="3.90.1150.10">
    <property type="entry name" value="Aspartate Aminotransferase, domain 1"/>
    <property type="match status" value="1"/>
</dbReference>
<feature type="binding site" evidence="5">
    <location>
        <position position="271"/>
    </location>
    <ligand>
        <name>pyridoxal 5'-phosphate</name>
        <dbReference type="ChEBI" id="CHEBI:597326"/>
    </ligand>
</feature>
<proteinExistence type="inferred from homology"/>
<dbReference type="AlphaFoldDB" id="A0A250KXJ8"/>
<organism evidence="6 7">
    <name type="scientific">Methylocaldum marinum</name>
    <dbReference type="NCBI Taxonomy" id="1432792"/>
    <lineage>
        <taxon>Bacteria</taxon>
        <taxon>Pseudomonadati</taxon>
        <taxon>Pseudomonadota</taxon>
        <taxon>Gammaproteobacteria</taxon>
        <taxon>Methylococcales</taxon>
        <taxon>Methylococcaceae</taxon>
        <taxon>Methylocaldum</taxon>
    </lineage>
</organism>
<dbReference type="InterPro" id="IPR049704">
    <property type="entry name" value="Aminotrans_3_PPA_site"/>
</dbReference>
<evidence type="ECO:0000256" key="5">
    <source>
        <dbReference type="HAMAP-Rule" id="MF_01107"/>
    </source>
</evidence>
<reference evidence="6 7" key="1">
    <citation type="submission" date="2016-12" db="EMBL/GenBank/DDBJ databases">
        <title>Genome sequencing of Methylocaldum marinum.</title>
        <authorList>
            <person name="Takeuchi M."/>
            <person name="Kamagata Y."/>
            <person name="Hiraoka S."/>
            <person name="Oshima K."/>
            <person name="Hattori M."/>
            <person name="Iwasaki W."/>
        </authorList>
    </citation>
    <scope>NUCLEOTIDE SEQUENCE [LARGE SCALE GENOMIC DNA]</scope>
    <source>
        <strain evidence="6 7">S8</strain>
    </source>
</reference>
<comment type="subcellular location">
    <subcellularLocation>
        <location evidence="5">Cytoplasm</location>
    </subcellularLocation>
</comment>
<dbReference type="HAMAP" id="MF_01107">
    <property type="entry name" value="ArgD_aminotrans_3"/>
    <property type="match status" value="1"/>
</dbReference>
<feature type="binding site" evidence="5">
    <location>
        <begin position="213"/>
        <end position="216"/>
    </location>
    <ligand>
        <name>pyridoxal 5'-phosphate</name>
        <dbReference type="ChEBI" id="CHEBI:597326"/>
    </ligand>
</feature>
<gene>
    <name evidence="5" type="primary">argD</name>
    <name evidence="6" type="ORF">sS8_4316</name>
</gene>
<dbReference type="InterPro" id="IPR015422">
    <property type="entry name" value="PyrdxlP-dep_Trfase_small"/>
</dbReference>
<evidence type="ECO:0000313" key="6">
    <source>
        <dbReference type="EMBL" id="BBA36246.1"/>
    </source>
</evidence>
<evidence type="ECO:0000256" key="4">
    <source>
        <dbReference type="ARBA" id="ARBA00022898"/>
    </source>
</evidence>
<evidence type="ECO:0000313" key="7">
    <source>
        <dbReference type="Proteomes" id="UP000266313"/>
    </source>
</evidence>
<keyword evidence="5" id="KW-0055">Arginine biosynthesis</keyword>
<dbReference type="OrthoDB" id="9770449at2"/>
<feature type="binding site" evidence="5">
    <location>
        <begin position="96"/>
        <end position="97"/>
    </location>
    <ligand>
        <name>pyridoxal 5'-phosphate</name>
        <dbReference type="ChEBI" id="CHEBI:597326"/>
    </ligand>
</feature>
<dbReference type="InterPro" id="IPR004636">
    <property type="entry name" value="AcOrn/SuccOrn_fam"/>
</dbReference>
<dbReference type="UniPathway" id="UPA00068">
    <property type="reaction ID" value="UER00109"/>
</dbReference>
<comment type="subunit">
    <text evidence="5">Homodimer.</text>
</comment>
<dbReference type="NCBIfam" id="NF002325">
    <property type="entry name" value="PRK01278.1"/>
    <property type="match status" value="1"/>
</dbReference>
<dbReference type="PANTHER" id="PTHR11986">
    <property type="entry name" value="AMINOTRANSFERASE CLASS III"/>
    <property type="match status" value="1"/>
</dbReference>
<dbReference type="PANTHER" id="PTHR11986:SF79">
    <property type="entry name" value="ACETYLORNITHINE AMINOTRANSFERASE, MITOCHONDRIAL"/>
    <property type="match status" value="1"/>
</dbReference>
<evidence type="ECO:0000256" key="2">
    <source>
        <dbReference type="ARBA" id="ARBA00022605"/>
    </source>
</evidence>
<keyword evidence="1 5" id="KW-0032">Aminotransferase</keyword>
<dbReference type="InterPro" id="IPR015424">
    <property type="entry name" value="PyrdxlP-dep_Trfase"/>
</dbReference>
<feature type="modified residue" description="N6-(pyridoxal phosphate)lysine" evidence="5">
    <location>
        <position position="242"/>
    </location>
</feature>
<accession>A0A250KXJ8</accession>
<dbReference type="GO" id="GO:0003992">
    <property type="term" value="F:N2-acetyl-L-ornithine:2-oxoglutarate 5-aminotransferase activity"/>
    <property type="evidence" value="ECO:0007669"/>
    <property type="project" value="UniProtKB-UniRule"/>
</dbReference>
<keyword evidence="7" id="KW-1185">Reference proteome</keyword>